<dbReference type="HAMAP" id="MF_00313">
    <property type="entry name" value="Glutaminase"/>
    <property type="match status" value="1"/>
</dbReference>
<reference evidence="7 8" key="1">
    <citation type="submission" date="2015-05" db="EMBL/GenBank/DDBJ databases">
        <title>Comparison of genome.</title>
        <authorList>
            <person name="Zheng Z."/>
            <person name="Sun M."/>
        </authorList>
    </citation>
    <scope>NUCLEOTIDE SEQUENCE [LARGE SCALE GENOMIC DNA]</scope>
    <source>
        <strain evidence="7 8">G25-74</strain>
    </source>
</reference>
<comment type="caution">
    <text evidence="7">The sequence shown here is derived from an EMBL/GenBank/DDBJ whole genome shotgun (WGS) entry which is preliminary data.</text>
</comment>
<protein>
    <recommendedName>
        <fullName evidence="3 6">Glutaminase</fullName>
        <ecNumber evidence="3 6">3.5.1.2</ecNumber>
    </recommendedName>
</protein>
<comment type="catalytic activity">
    <reaction evidence="5 6">
        <text>L-glutamine + H2O = L-glutamate + NH4(+)</text>
        <dbReference type="Rhea" id="RHEA:15889"/>
        <dbReference type="ChEBI" id="CHEBI:15377"/>
        <dbReference type="ChEBI" id="CHEBI:28938"/>
        <dbReference type="ChEBI" id="CHEBI:29985"/>
        <dbReference type="ChEBI" id="CHEBI:58359"/>
        <dbReference type="EC" id="3.5.1.2"/>
    </reaction>
</comment>
<feature type="binding site" evidence="6">
    <location>
        <position position="263"/>
    </location>
    <ligand>
        <name>substrate</name>
    </ligand>
</feature>
<dbReference type="InterPro" id="IPR012338">
    <property type="entry name" value="Beta-lactam/transpept-like"/>
</dbReference>
<evidence type="ECO:0000256" key="1">
    <source>
        <dbReference type="ARBA" id="ARBA00011076"/>
    </source>
</evidence>
<comment type="subunit">
    <text evidence="2 6">Homotetramer.</text>
</comment>
<dbReference type="PANTHER" id="PTHR12544">
    <property type="entry name" value="GLUTAMINASE"/>
    <property type="match status" value="1"/>
</dbReference>
<keyword evidence="4 6" id="KW-0378">Hydrolase</keyword>
<dbReference type="STRING" id="217031.ABB05_00890"/>
<dbReference type="Pfam" id="PF04960">
    <property type="entry name" value="Glutaminase"/>
    <property type="match status" value="1"/>
</dbReference>
<dbReference type="Gene3D" id="3.40.710.10">
    <property type="entry name" value="DD-peptidase/beta-lactamase superfamily"/>
    <property type="match status" value="1"/>
</dbReference>
<feature type="binding site" evidence="6">
    <location>
        <position position="193"/>
    </location>
    <ligand>
        <name>substrate</name>
    </ligand>
</feature>
<dbReference type="RefSeq" id="WP_064467482.1">
    <property type="nucleotide sequence ID" value="NZ_LDJR01000008.1"/>
</dbReference>
<evidence type="ECO:0000313" key="7">
    <source>
        <dbReference type="EMBL" id="OAK75742.1"/>
    </source>
</evidence>
<proteinExistence type="inferred from homology"/>
<dbReference type="GO" id="GO:0004359">
    <property type="term" value="F:glutaminase activity"/>
    <property type="evidence" value="ECO:0007669"/>
    <property type="project" value="UniProtKB-UniRule"/>
</dbReference>
<evidence type="ECO:0000256" key="3">
    <source>
        <dbReference type="ARBA" id="ARBA00012918"/>
    </source>
</evidence>
<dbReference type="PATRIC" id="fig|217031.6.peg.187"/>
<feature type="binding site" evidence="6">
    <location>
        <position position="65"/>
    </location>
    <ligand>
        <name>substrate</name>
    </ligand>
</feature>
<organism evidence="7 8">
    <name type="scientific">Lederbergia galactosidilytica</name>
    <dbReference type="NCBI Taxonomy" id="217031"/>
    <lineage>
        <taxon>Bacteria</taxon>
        <taxon>Bacillati</taxon>
        <taxon>Bacillota</taxon>
        <taxon>Bacilli</taxon>
        <taxon>Bacillales</taxon>
        <taxon>Bacillaceae</taxon>
        <taxon>Lederbergia</taxon>
    </lineage>
</organism>
<dbReference type="GO" id="GO:0006537">
    <property type="term" value="P:glutamate biosynthetic process"/>
    <property type="evidence" value="ECO:0007669"/>
    <property type="project" value="TreeGrafter"/>
</dbReference>
<evidence type="ECO:0000256" key="5">
    <source>
        <dbReference type="ARBA" id="ARBA00049534"/>
    </source>
</evidence>
<accession>A0A178A6I5</accession>
<evidence type="ECO:0000256" key="2">
    <source>
        <dbReference type="ARBA" id="ARBA00011881"/>
    </source>
</evidence>
<feature type="binding site" evidence="6">
    <location>
        <position position="169"/>
    </location>
    <ligand>
        <name>substrate</name>
    </ligand>
</feature>
<dbReference type="EMBL" id="LDJR01000008">
    <property type="protein sequence ID" value="OAK75742.1"/>
    <property type="molecule type" value="Genomic_DNA"/>
</dbReference>
<name>A0A178A6I5_9BACI</name>
<dbReference type="GO" id="GO:0006543">
    <property type="term" value="P:L-glutamine catabolic process"/>
    <property type="evidence" value="ECO:0007669"/>
    <property type="project" value="TreeGrafter"/>
</dbReference>
<dbReference type="SUPFAM" id="SSF56601">
    <property type="entry name" value="beta-lactamase/transpeptidase-like"/>
    <property type="match status" value="1"/>
</dbReference>
<gene>
    <name evidence="6" type="primary">glsA</name>
    <name evidence="7" type="ORF">ABB05_00890</name>
</gene>
<evidence type="ECO:0000313" key="8">
    <source>
        <dbReference type="Proteomes" id="UP000077881"/>
    </source>
</evidence>
<dbReference type="NCBIfam" id="TIGR03814">
    <property type="entry name" value="Gln_ase"/>
    <property type="match status" value="1"/>
</dbReference>
<feature type="binding site" evidence="6">
    <location>
        <position position="162"/>
    </location>
    <ligand>
        <name>substrate</name>
    </ligand>
</feature>
<feature type="binding site" evidence="6">
    <location>
        <position position="245"/>
    </location>
    <ligand>
        <name>substrate</name>
    </ligand>
</feature>
<dbReference type="EC" id="3.5.1.2" evidence="3 6"/>
<evidence type="ECO:0000256" key="4">
    <source>
        <dbReference type="ARBA" id="ARBA00022801"/>
    </source>
</evidence>
<dbReference type="OrthoDB" id="9788822at2"/>
<dbReference type="InterPro" id="IPR015868">
    <property type="entry name" value="Glutaminase"/>
</dbReference>
<comment type="similarity">
    <text evidence="1 6">Belongs to the glutaminase family.</text>
</comment>
<feature type="binding site" evidence="6">
    <location>
        <position position="117"/>
    </location>
    <ligand>
        <name>substrate</name>
    </ligand>
</feature>
<keyword evidence="8" id="KW-1185">Reference proteome</keyword>
<sequence length="309" mass="33807">MPCQSSDELKKLVKEARTVTKHGQVADYIPALGKVNAHDLSIAINYPDGRCISAGDIERKISLQSISKVISLALVLMDRNKEYVFERVGMEPTGDPFNSVAKLESMTPSKPLNPMINAGALAVTHMIKGNSVDERFQRLLTFIRELAGNDTIQYNKEIARSEFETAHLNRALCYFLKQHRIIDEDVEQLIDLYTKQCAIEMNCLDLSRIGVVFALDGGDPQTGKQIMPANIARICKTFMVTCGMYNASGEFAIKIGIPAKSGVSGGIMGAVPGKFGIGIFGPALDDKGNSIAGIKLLELLSKNYQLSMF</sequence>
<dbReference type="Proteomes" id="UP000077881">
    <property type="component" value="Unassembled WGS sequence"/>
</dbReference>
<dbReference type="PANTHER" id="PTHR12544:SF29">
    <property type="entry name" value="GLUTAMINASE"/>
    <property type="match status" value="1"/>
</dbReference>
<dbReference type="FunFam" id="3.40.710.10:FF:000005">
    <property type="entry name" value="Glutaminase"/>
    <property type="match status" value="1"/>
</dbReference>
<keyword evidence="6" id="KW-0007">Acetylation</keyword>
<dbReference type="AlphaFoldDB" id="A0A178A6I5"/>
<evidence type="ECO:0000256" key="6">
    <source>
        <dbReference type="HAMAP-Rule" id="MF_00313"/>
    </source>
</evidence>